<organism evidence="3">
    <name type="scientific">uncultured Sulfurovum sp</name>
    <dbReference type="NCBI Taxonomy" id="269237"/>
    <lineage>
        <taxon>Bacteria</taxon>
        <taxon>Pseudomonadati</taxon>
        <taxon>Campylobacterota</taxon>
        <taxon>Epsilonproteobacteria</taxon>
        <taxon>Campylobacterales</taxon>
        <taxon>Sulfurovaceae</taxon>
        <taxon>Sulfurovum</taxon>
        <taxon>environmental samples</taxon>
    </lineage>
</organism>
<name>A0A6S6TY39_9BACT</name>
<dbReference type="AlphaFoldDB" id="A0A6S6TY39"/>
<keyword evidence="1" id="KW-0175">Coiled coil</keyword>
<evidence type="ECO:0000313" key="3">
    <source>
        <dbReference type="EMBL" id="CAA6824345.1"/>
    </source>
</evidence>
<feature type="coiled-coil region" evidence="1">
    <location>
        <begin position="121"/>
        <end position="148"/>
    </location>
</feature>
<evidence type="ECO:0000256" key="2">
    <source>
        <dbReference type="SAM" id="MobiDB-lite"/>
    </source>
</evidence>
<evidence type="ECO:0000256" key="1">
    <source>
        <dbReference type="SAM" id="Coils"/>
    </source>
</evidence>
<feature type="region of interest" description="Disordered" evidence="2">
    <location>
        <begin position="149"/>
        <end position="169"/>
    </location>
</feature>
<reference evidence="3" key="1">
    <citation type="submission" date="2020-01" db="EMBL/GenBank/DDBJ databases">
        <authorList>
            <person name="Meier V. D."/>
            <person name="Meier V D."/>
        </authorList>
    </citation>
    <scope>NUCLEOTIDE SEQUENCE</scope>
    <source>
        <strain evidence="3">HLG_WM_MAG_01</strain>
    </source>
</reference>
<proteinExistence type="predicted"/>
<accession>A0A6S6TY39</accession>
<protein>
    <recommendedName>
        <fullName evidence="4">Type II toxin-antitoxin system RelE/ParE family toxin</fullName>
    </recommendedName>
</protein>
<dbReference type="EMBL" id="CACVAS010000118">
    <property type="protein sequence ID" value="CAA6824345.1"/>
    <property type="molecule type" value="Genomic_DNA"/>
</dbReference>
<sequence length="169" mass="20058">MNRFELDILSSIPPFHNKVVFQKLINNGKCLYDEFCLQIQKNGNQRKDLTKIESIISMIAKGSRNPKFKELKGRKESEDPYKDYEIKVNQLRIFLFEDKEEGKIIVFGIVKKDTKKQNSAIEKMREIKKEYFEEKKSILENIEKEKRKIDLKDSKSEEISTEITDKKTF</sequence>
<gene>
    <name evidence="3" type="ORF">HELGO_WM49377</name>
</gene>
<evidence type="ECO:0008006" key="4">
    <source>
        <dbReference type="Google" id="ProtNLM"/>
    </source>
</evidence>